<dbReference type="EMBL" id="BARW01009355">
    <property type="protein sequence ID" value="GAI79442.1"/>
    <property type="molecule type" value="Genomic_DNA"/>
</dbReference>
<protein>
    <recommendedName>
        <fullName evidence="2">Replication protein</fullName>
    </recommendedName>
</protein>
<feature type="non-terminal residue" evidence="1">
    <location>
        <position position="141"/>
    </location>
</feature>
<proteinExistence type="predicted"/>
<comment type="caution">
    <text evidence="1">The sequence shown here is derived from an EMBL/GenBank/DDBJ whole genome shotgun (WGS) entry which is preliminary data.</text>
</comment>
<evidence type="ECO:0008006" key="2">
    <source>
        <dbReference type="Google" id="ProtNLM"/>
    </source>
</evidence>
<reference evidence="1" key="1">
    <citation type="journal article" date="2014" name="Front. Microbiol.">
        <title>High frequency of phylogenetically diverse reductive dehalogenase-homologous genes in deep subseafloor sedimentary metagenomes.</title>
        <authorList>
            <person name="Kawai M."/>
            <person name="Futagami T."/>
            <person name="Toyoda A."/>
            <person name="Takaki Y."/>
            <person name="Nishi S."/>
            <person name="Hori S."/>
            <person name="Arai W."/>
            <person name="Tsubouchi T."/>
            <person name="Morono Y."/>
            <person name="Uchiyama I."/>
            <person name="Ito T."/>
            <person name="Fujiyama A."/>
            <person name="Inagaki F."/>
            <person name="Takami H."/>
        </authorList>
    </citation>
    <scope>NUCLEOTIDE SEQUENCE</scope>
    <source>
        <strain evidence="1">Expedition CK06-06</strain>
    </source>
</reference>
<name>X1RFG2_9ZZZZ</name>
<evidence type="ECO:0000313" key="1">
    <source>
        <dbReference type="EMBL" id="GAI79442.1"/>
    </source>
</evidence>
<organism evidence="1">
    <name type="scientific">marine sediment metagenome</name>
    <dbReference type="NCBI Taxonomy" id="412755"/>
    <lineage>
        <taxon>unclassified sequences</taxon>
        <taxon>metagenomes</taxon>
        <taxon>ecological metagenomes</taxon>
    </lineage>
</organism>
<sequence>MGGRLLMGTLTMRHHKGHRLSSEWDALASSWDSVIRSQVWKRWKDRLGMVGNLRVVEVTDGDNGWHAHLHLVLLVGGREVEDPDLVDEFTSWLLGKWSRALERHGFPGALSVGQDVHLVEGIEAAAQVGEYLAKFSAYGTG</sequence>
<dbReference type="AlphaFoldDB" id="X1RFG2"/>
<accession>X1RFG2</accession>
<gene>
    <name evidence="1" type="ORF">S12H4_18844</name>
</gene>